<reference evidence="1" key="1">
    <citation type="journal article" date="2014" name="Int. J. Syst. Evol. Microbiol.">
        <title>Complete genome sequence of Corynebacterium casei LMG S-19264T (=DSM 44701T), isolated from a smear-ripened cheese.</title>
        <authorList>
            <consortium name="US DOE Joint Genome Institute (JGI-PGF)"/>
            <person name="Walter F."/>
            <person name="Albersmeier A."/>
            <person name="Kalinowski J."/>
            <person name="Ruckert C."/>
        </authorList>
    </citation>
    <scope>NUCLEOTIDE SEQUENCE</scope>
    <source>
        <strain evidence="1">CGMCC 4.7278</strain>
    </source>
</reference>
<accession>A0A917QR93</accession>
<dbReference type="Proteomes" id="UP000612956">
    <property type="component" value="Unassembled WGS sequence"/>
</dbReference>
<evidence type="ECO:0000313" key="1">
    <source>
        <dbReference type="EMBL" id="GGK63302.1"/>
    </source>
</evidence>
<sequence>MVQSRDLLRWERGDQSIDCLRWGKIVASHRYREHRNIGLFQFILNGVVGSYKIQLARSGEVGPVAHHYARLAAHEAESVAGPEPISIRHNHDQVGGK</sequence>
<dbReference type="AlphaFoldDB" id="A0A917QR93"/>
<dbReference type="EMBL" id="BMMW01000004">
    <property type="protein sequence ID" value="GGK63302.1"/>
    <property type="molecule type" value="Genomic_DNA"/>
</dbReference>
<protein>
    <submittedName>
        <fullName evidence="1">Uncharacterized protein</fullName>
    </submittedName>
</protein>
<organism evidence="1 2">
    <name type="scientific">Nocardia camponoti</name>
    <dbReference type="NCBI Taxonomy" id="1616106"/>
    <lineage>
        <taxon>Bacteria</taxon>
        <taxon>Bacillati</taxon>
        <taxon>Actinomycetota</taxon>
        <taxon>Actinomycetes</taxon>
        <taxon>Mycobacteriales</taxon>
        <taxon>Nocardiaceae</taxon>
        <taxon>Nocardia</taxon>
    </lineage>
</organism>
<name>A0A917QR93_9NOCA</name>
<reference evidence="1" key="2">
    <citation type="submission" date="2020-09" db="EMBL/GenBank/DDBJ databases">
        <authorList>
            <person name="Sun Q."/>
            <person name="Zhou Y."/>
        </authorList>
    </citation>
    <scope>NUCLEOTIDE SEQUENCE</scope>
    <source>
        <strain evidence="1">CGMCC 4.7278</strain>
    </source>
</reference>
<proteinExistence type="predicted"/>
<keyword evidence="2" id="KW-1185">Reference proteome</keyword>
<comment type="caution">
    <text evidence="1">The sequence shown here is derived from an EMBL/GenBank/DDBJ whole genome shotgun (WGS) entry which is preliminary data.</text>
</comment>
<evidence type="ECO:0000313" key="2">
    <source>
        <dbReference type="Proteomes" id="UP000612956"/>
    </source>
</evidence>
<gene>
    <name evidence="1" type="ORF">GCM10011591_39480</name>
</gene>